<dbReference type="GO" id="GO:0016887">
    <property type="term" value="F:ATP hydrolysis activity"/>
    <property type="evidence" value="ECO:0007669"/>
    <property type="project" value="InterPro"/>
</dbReference>
<dbReference type="InterPro" id="IPR003439">
    <property type="entry name" value="ABC_transporter-like_ATP-bd"/>
</dbReference>
<dbReference type="GO" id="GO:0008270">
    <property type="term" value="F:zinc ion binding"/>
    <property type="evidence" value="ECO:0007669"/>
    <property type="project" value="UniProtKB-KW"/>
</dbReference>
<dbReference type="InterPro" id="IPR017871">
    <property type="entry name" value="ABC_transporter-like_CS"/>
</dbReference>
<keyword evidence="11" id="KW-0267">Excision nuclease</keyword>
<dbReference type="RefSeq" id="WP_115877535.1">
    <property type="nucleotide sequence ID" value="NZ_QTTQ01000009.1"/>
</dbReference>
<keyword evidence="8" id="KW-0863">Zinc-finger</keyword>
<comment type="subcellular location">
    <subcellularLocation>
        <location evidence="1">Cytoplasm</location>
    </subcellularLocation>
</comment>
<keyword evidence="7" id="KW-0228">DNA excision</keyword>
<comment type="similarity">
    <text evidence="14">Belongs to the ABC transporter superfamily. UvrA family.</text>
</comment>
<keyword evidence="4" id="KW-0677">Repeat</keyword>
<keyword evidence="3" id="KW-0479">Metal-binding</keyword>
<dbReference type="Pfam" id="PF17760">
    <property type="entry name" value="UvrA_inter"/>
    <property type="match status" value="1"/>
</dbReference>
<reference evidence="18 19" key="1">
    <citation type="submission" date="2018-08" db="EMBL/GenBank/DDBJ databases">
        <title>Genomic Encyclopedia of Type Strains, Phase III (KMG-III): the genomes of soil and plant-associated and newly described type strains.</title>
        <authorList>
            <person name="Whitman W."/>
        </authorList>
    </citation>
    <scope>NUCLEOTIDE SEQUENCE [LARGE SCALE GENOMIC DNA]</scope>
    <source>
        <strain evidence="18 19">325-5</strain>
    </source>
</reference>
<evidence type="ECO:0000256" key="5">
    <source>
        <dbReference type="ARBA" id="ARBA00022741"/>
    </source>
</evidence>
<protein>
    <recommendedName>
        <fullName evidence="15">UvrABC system protein A</fullName>
    </recommendedName>
    <alternativeName>
        <fullName evidence="16">Excinuclease ABC subunit A</fullName>
    </alternativeName>
</protein>
<dbReference type="GO" id="GO:0009380">
    <property type="term" value="C:excinuclease repair complex"/>
    <property type="evidence" value="ECO:0007669"/>
    <property type="project" value="InterPro"/>
</dbReference>
<dbReference type="EMBL" id="QTTQ01000009">
    <property type="protein sequence ID" value="REE82831.1"/>
    <property type="molecule type" value="Genomic_DNA"/>
</dbReference>
<dbReference type="SUPFAM" id="SSF52540">
    <property type="entry name" value="P-loop containing nucleoside triphosphate hydrolases"/>
    <property type="match status" value="2"/>
</dbReference>
<dbReference type="FunFam" id="1.20.1580.10:FF:000002">
    <property type="entry name" value="UvrABC system protein A"/>
    <property type="match status" value="1"/>
</dbReference>
<sequence>MAKDEEYIEVLGARVHNLKNIDVRIPREKLVVITGLSGSGKSSLAFDTIYAEGQRRYIETFSAYARQFLGGLERPDVDKIDGLSPVISIEQKTTNKSPRSTVGTITEIYDFLRLLFARAADAYSYNTNKKMVSYSDDQIKELILKEFDEKKIAILAPVIKSRKGHYRELFEQIAKQGFVKVRVDGEIKDIEKGMRLDRYKMHDIEIVIDRLLINKSSEKRLEETITTALYSGENVLMVLEHNTNIPRYFSRELMCPETGISYPNPEPNTFSFNSPKGACSTCNGLGRIQKVNIQKIIPNNSISIKKGGIAPIGEQKSSWIFKQLQLIAERYNFQLTDPISKIPKEALEIILNGGKEKFEIASKTMGITRNYEIDFEGIINFIENQYKASDSTSIKRWAKEFMDEMDCETCNANRLKKEALYFKINKKNISELAQLDISELANWFSKIEEKLTKKQLKIASEILKEIRTRIQFLLDVGLDYLTLDRSSKSLSGGEAQRIRLATQIGSQLVGVLYILDEPSIGLHQRDNEKLIKSLINLRDVGNSVIVVEHDKDMIEHADFVLDIGPGAGVHGGEIVSEGSFKELKQHNTLTADYLNGKKEILIPKKRRKGNGKKITLTGATGNNLKNITVDFPLGKLICVTGVSGSGKSTLINETLYPILNQHIYRGVKKPMPYKTIKGLENIDKVIDIDQSPIGRTPRSNPATYTGVFSEIRNLYAKTSEASIRGYKPGRFSFNVKGGRCETCQGGGVRVIEMNFLPDVNVECETCQGKRFNRETLEIRYKGKSISDVLNMTIEEAVVFFENIPKIYRKLKTINNVGLGYITLGQQSTTLSGGEAQRIKLAAELSKRDTGNTFYILDEPTTGLHFEDIRVLMEVLNKLTNKGNTILVIEHNMDVIKLADHVIDIGMEGGKNGGELICFGTPEEISSDKKSYTAKFLKKELH</sequence>
<evidence type="ECO:0000256" key="10">
    <source>
        <dbReference type="ARBA" id="ARBA00022840"/>
    </source>
</evidence>
<dbReference type="GO" id="GO:0003677">
    <property type="term" value="F:DNA binding"/>
    <property type="evidence" value="ECO:0007669"/>
    <property type="project" value="UniProtKB-KW"/>
</dbReference>
<dbReference type="NCBIfam" id="TIGR00630">
    <property type="entry name" value="uvra"/>
    <property type="match status" value="1"/>
</dbReference>
<dbReference type="OrthoDB" id="9809851at2"/>
<evidence type="ECO:0000256" key="8">
    <source>
        <dbReference type="ARBA" id="ARBA00022771"/>
    </source>
</evidence>
<accession>A0A3D9RYC1</accession>
<name>A0A3D9RYC1_9FLAO</name>
<evidence type="ECO:0000256" key="11">
    <source>
        <dbReference type="ARBA" id="ARBA00022881"/>
    </source>
</evidence>
<dbReference type="Gene3D" id="3.30.1490.20">
    <property type="entry name" value="ATP-grasp fold, A domain"/>
    <property type="match status" value="1"/>
</dbReference>
<keyword evidence="6" id="KW-0227">DNA damage</keyword>
<dbReference type="PROSITE" id="PS00211">
    <property type="entry name" value="ABC_TRANSPORTER_1"/>
    <property type="match status" value="2"/>
</dbReference>
<dbReference type="GO" id="GO:0005737">
    <property type="term" value="C:cytoplasm"/>
    <property type="evidence" value="ECO:0007669"/>
    <property type="project" value="UniProtKB-SubCell"/>
</dbReference>
<dbReference type="Proteomes" id="UP000256429">
    <property type="component" value="Unassembled WGS sequence"/>
</dbReference>
<proteinExistence type="inferred from homology"/>
<dbReference type="PROSITE" id="PS50893">
    <property type="entry name" value="ABC_TRANSPORTER_2"/>
    <property type="match status" value="1"/>
</dbReference>
<dbReference type="GO" id="GO:0004518">
    <property type="term" value="F:nuclease activity"/>
    <property type="evidence" value="ECO:0007669"/>
    <property type="project" value="UniProtKB-KW"/>
</dbReference>
<evidence type="ECO:0000256" key="13">
    <source>
        <dbReference type="ARBA" id="ARBA00023204"/>
    </source>
</evidence>
<evidence type="ECO:0000256" key="16">
    <source>
        <dbReference type="ARBA" id="ARBA00042156"/>
    </source>
</evidence>
<keyword evidence="2" id="KW-0963">Cytoplasm</keyword>
<evidence type="ECO:0000256" key="4">
    <source>
        <dbReference type="ARBA" id="ARBA00022737"/>
    </source>
</evidence>
<dbReference type="CDD" id="cd03271">
    <property type="entry name" value="ABC_UvrA_II"/>
    <property type="match status" value="1"/>
</dbReference>
<dbReference type="Gene3D" id="1.20.1580.10">
    <property type="entry name" value="ABC transporter ATPase like domain"/>
    <property type="match status" value="2"/>
</dbReference>
<keyword evidence="12" id="KW-0238">DNA-binding</keyword>
<keyword evidence="10" id="KW-0067">ATP-binding</keyword>
<evidence type="ECO:0000313" key="18">
    <source>
        <dbReference type="EMBL" id="REE82831.1"/>
    </source>
</evidence>
<keyword evidence="13" id="KW-0234">DNA repair</keyword>
<dbReference type="Gene3D" id="1.10.8.280">
    <property type="entry name" value="ABC transporter ATPase domain-like"/>
    <property type="match status" value="1"/>
</dbReference>
<feature type="domain" description="ABC transporter" evidence="17">
    <location>
        <begin position="609"/>
        <end position="937"/>
    </location>
</feature>
<dbReference type="InterPro" id="IPR041552">
    <property type="entry name" value="UvrA_DNA-bd"/>
</dbReference>
<dbReference type="InterPro" id="IPR013815">
    <property type="entry name" value="ATP_grasp_subdomain_1"/>
</dbReference>
<dbReference type="InterPro" id="IPR027417">
    <property type="entry name" value="P-loop_NTPase"/>
</dbReference>
<evidence type="ECO:0000313" key="19">
    <source>
        <dbReference type="Proteomes" id="UP000256429"/>
    </source>
</evidence>
<evidence type="ECO:0000259" key="17">
    <source>
        <dbReference type="PROSITE" id="PS50893"/>
    </source>
</evidence>
<dbReference type="InterPro" id="IPR004602">
    <property type="entry name" value="UvrA"/>
</dbReference>
<dbReference type="InterPro" id="IPR041102">
    <property type="entry name" value="UvrA_inter"/>
</dbReference>
<dbReference type="GO" id="GO:0005524">
    <property type="term" value="F:ATP binding"/>
    <property type="evidence" value="ECO:0007669"/>
    <property type="project" value="UniProtKB-KW"/>
</dbReference>
<dbReference type="AlphaFoldDB" id="A0A3D9RYC1"/>
<organism evidence="18 19">
    <name type="scientific">Lutibacter oceani</name>
    <dbReference type="NCBI Taxonomy" id="1853311"/>
    <lineage>
        <taxon>Bacteria</taxon>
        <taxon>Pseudomonadati</taxon>
        <taxon>Bacteroidota</taxon>
        <taxon>Flavobacteriia</taxon>
        <taxon>Flavobacteriales</taxon>
        <taxon>Flavobacteriaceae</taxon>
        <taxon>Lutibacter</taxon>
    </lineage>
</organism>
<dbReference type="PANTHER" id="PTHR43152">
    <property type="entry name" value="UVRABC SYSTEM PROTEIN A"/>
    <property type="match status" value="1"/>
</dbReference>
<dbReference type="Pfam" id="PF17755">
    <property type="entry name" value="UvrA_DNA-bind"/>
    <property type="match status" value="1"/>
</dbReference>
<evidence type="ECO:0000256" key="7">
    <source>
        <dbReference type="ARBA" id="ARBA00022769"/>
    </source>
</evidence>
<evidence type="ECO:0000256" key="1">
    <source>
        <dbReference type="ARBA" id="ARBA00004496"/>
    </source>
</evidence>
<dbReference type="NCBIfam" id="NF001503">
    <property type="entry name" value="PRK00349.1"/>
    <property type="match status" value="1"/>
</dbReference>
<gene>
    <name evidence="18" type="ORF">BX611_0106</name>
</gene>
<evidence type="ECO:0000256" key="6">
    <source>
        <dbReference type="ARBA" id="ARBA00022763"/>
    </source>
</evidence>
<evidence type="ECO:0000256" key="15">
    <source>
        <dbReference type="ARBA" id="ARBA00039316"/>
    </source>
</evidence>
<dbReference type="GO" id="GO:0006289">
    <property type="term" value="P:nucleotide-excision repair"/>
    <property type="evidence" value="ECO:0007669"/>
    <property type="project" value="InterPro"/>
</dbReference>
<keyword evidence="9" id="KW-0862">Zinc</keyword>
<evidence type="ECO:0000256" key="9">
    <source>
        <dbReference type="ARBA" id="ARBA00022833"/>
    </source>
</evidence>
<evidence type="ECO:0000256" key="3">
    <source>
        <dbReference type="ARBA" id="ARBA00022723"/>
    </source>
</evidence>
<evidence type="ECO:0000256" key="14">
    <source>
        <dbReference type="ARBA" id="ARBA00038000"/>
    </source>
</evidence>
<keyword evidence="19" id="KW-1185">Reference proteome</keyword>
<evidence type="ECO:0000256" key="2">
    <source>
        <dbReference type="ARBA" id="ARBA00022490"/>
    </source>
</evidence>
<dbReference type="PANTHER" id="PTHR43152:SF3">
    <property type="entry name" value="UVRABC SYSTEM PROTEIN A"/>
    <property type="match status" value="1"/>
</dbReference>
<evidence type="ECO:0000256" key="12">
    <source>
        <dbReference type="ARBA" id="ARBA00023125"/>
    </source>
</evidence>
<comment type="caution">
    <text evidence="18">The sequence shown here is derived from an EMBL/GenBank/DDBJ whole genome shotgun (WGS) entry which is preliminary data.</text>
</comment>
<dbReference type="Gene3D" id="3.40.50.300">
    <property type="entry name" value="P-loop containing nucleotide triphosphate hydrolases"/>
    <property type="match status" value="2"/>
</dbReference>
<keyword evidence="5" id="KW-0547">Nucleotide-binding</keyword>